<dbReference type="RefSeq" id="WP_013234518.1">
    <property type="nucleotide sequence ID" value="NC_014323.1"/>
</dbReference>
<evidence type="ECO:0000313" key="6">
    <source>
        <dbReference type="EMBL" id="ADJ64039.1"/>
    </source>
</evidence>
<dbReference type="HOGENOM" id="CLU_045532_5_1_4"/>
<dbReference type="OrthoDB" id="142078at2"/>
<dbReference type="KEGG" id="hse:Hsero_2540"/>
<dbReference type="PANTHER" id="PTHR12358:SF54">
    <property type="entry name" value="SPHINGOSINE KINASE RELATED PROTEIN"/>
    <property type="match status" value="1"/>
</dbReference>
<evidence type="ECO:0000256" key="3">
    <source>
        <dbReference type="ARBA" id="ARBA00022777"/>
    </source>
</evidence>
<proteinExistence type="predicted"/>
<evidence type="ECO:0000313" key="7">
    <source>
        <dbReference type="Proteomes" id="UP000000329"/>
    </source>
</evidence>
<dbReference type="GeneID" id="29392105"/>
<dbReference type="Pfam" id="PF00781">
    <property type="entry name" value="DAGK_cat"/>
    <property type="match status" value="1"/>
</dbReference>
<keyword evidence="2" id="KW-0547">Nucleotide-binding</keyword>
<dbReference type="Gene3D" id="2.60.200.40">
    <property type="match status" value="1"/>
</dbReference>
<keyword evidence="4" id="KW-0067">ATP-binding</keyword>
<organism evidence="6 7">
    <name type="scientific">Herbaspirillum seropedicae (strain SmR1)</name>
    <dbReference type="NCBI Taxonomy" id="757424"/>
    <lineage>
        <taxon>Bacteria</taxon>
        <taxon>Pseudomonadati</taxon>
        <taxon>Pseudomonadota</taxon>
        <taxon>Betaproteobacteria</taxon>
        <taxon>Burkholderiales</taxon>
        <taxon>Oxalobacteraceae</taxon>
        <taxon>Herbaspirillum</taxon>
    </lineage>
</organism>
<keyword evidence="7" id="KW-1185">Reference proteome</keyword>
<dbReference type="SUPFAM" id="SSF111331">
    <property type="entry name" value="NAD kinase/diacylglycerol kinase-like"/>
    <property type="match status" value="1"/>
</dbReference>
<evidence type="ECO:0000256" key="4">
    <source>
        <dbReference type="ARBA" id="ARBA00022840"/>
    </source>
</evidence>
<evidence type="ECO:0000256" key="1">
    <source>
        <dbReference type="ARBA" id="ARBA00022679"/>
    </source>
</evidence>
<dbReference type="SMART" id="SM00046">
    <property type="entry name" value="DAGKc"/>
    <property type="match status" value="1"/>
</dbReference>
<reference evidence="6 7" key="1">
    <citation type="submission" date="2010-04" db="EMBL/GenBank/DDBJ databases">
        <title>The genome of Herbaspirillum seropedicae SmR1, an endophytic, nitrogen-fixing, plant-growth promoting beta-Proteobacteria.</title>
        <authorList>
            <person name="Pedrosa F.O."/>
            <person name="Monteiro R.A."/>
            <person name="Wassem R."/>
            <person name="Cruz L.M."/>
            <person name="Ayub R.A."/>
            <person name="Colauto N.B."/>
            <person name="Fernandez M.A."/>
            <person name="Fungaro M.H.P."/>
            <person name="Grisard E.C."/>
            <person name="Hungria M."/>
            <person name="Madeira H.M.F."/>
            <person name="Nodari R.O."/>
            <person name="Osaku C.A."/>
            <person name="Petzl-Erler M.L."/>
            <person name="Terenzi H."/>
            <person name="Vieira L.G.E."/>
            <person name="Almeida M.I.M."/>
            <person name="Alves L.R."/>
            <person name="Arantes O.M.N."/>
            <person name="Balsanelli E."/>
            <person name="Barcellos F.G."/>
            <person name="Baura V.A."/>
            <person name="Binde D.R."/>
            <person name="Campo R.J."/>
            <person name="Chubatsu L.S."/>
            <person name="Chueire L.M.O."/>
            <person name="Ciferri R.R."/>
            <person name="Correa L.C."/>
            <person name="da Conceicao Silva J.L."/>
            <person name="Dabul A.N.G."/>
            <person name="Dambros B.P."/>
            <person name="Faoro H."/>
            <person name="Favetti A."/>
            <person name="Friedermann G."/>
            <person name="Furlaneto M.C."/>
            <person name="Gasques L.S."/>
            <person name="Gimenes C.C.T."/>
            <person name="Gioppo N.M.R."/>
            <person name="Glienke-Blanco C."/>
            <person name="Godoy L.P."/>
            <person name="Guerra M.P."/>
            <person name="Karp S."/>
            <person name="Kava-Cordeiro V."/>
            <person name="Margarido V.P."/>
            <person name="Mathioni S.M."/>
            <person name="Menck-Soares M.A."/>
            <person name="Murace N.K."/>
            <person name="Nicolas M.F."/>
            <person name="Oliveira C.E.C."/>
            <person name="Pagnan N.A.B."/>
            <person name="Pamphile J.A."/>
            <person name="Patussi E.V."/>
            <person name="Pereira L.F.P."/>
            <person name="Pereira-Ferrari L."/>
            <person name="Pinto F.G.S."/>
            <person name="Precoma C."/>
            <person name="Prioli A.J."/>
            <person name="Prioli S.M.A.P."/>
            <person name="Raittz R.T."/>
            <person name="Ramos H.J.O."/>
            <person name="Ribeiro E.M.S.F."/>
            <person name="Rigo L.U."/>
            <person name="Rocha C.L.M.S.C."/>
            <person name="Rocha S.N."/>
            <person name="Santos K."/>
            <person name="Satori D."/>
            <person name="Silva A.G."/>
            <person name="Simao R.C.G."/>
            <person name="Soares M.A.M."/>
            <person name="Souza E.M."/>
            <person name="Steffens M.B.R."/>
            <person name="Steindel M."/>
            <person name="Tadra-Sfeir M.Z."/>
            <person name="Takahashi E.K."/>
            <person name="Torres R.A."/>
            <person name="Valle J.S."/>
            <person name="Vernal J.I."/>
            <person name="Vilas-Boas L.A."/>
            <person name="Watanabe M.A.E."/>
            <person name="Weiss V.A."/>
            <person name="Yates M.A."/>
            <person name="Souza E.M."/>
        </authorList>
    </citation>
    <scope>NUCLEOTIDE SEQUENCE [LARGE SCALE GENOMIC DNA]</scope>
    <source>
        <strain evidence="6 7">SmR1</strain>
    </source>
</reference>
<dbReference type="AlphaFoldDB" id="D8IWL9"/>
<accession>D8IWL9</accession>
<dbReference type="eggNOG" id="COG1597">
    <property type="taxonomic scope" value="Bacteria"/>
</dbReference>
<evidence type="ECO:0000259" key="5">
    <source>
        <dbReference type="PROSITE" id="PS50146"/>
    </source>
</evidence>
<dbReference type="Proteomes" id="UP000000329">
    <property type="component" value="Chromosome"/>
</dbReference>
<dbReference type="Gene3D" id="3.40.50.10330">
    <property type="entry name" value="Probable inorganic polyphosphate/atp-NAD kinase, domain 1"/>
    <property type="match status" value="1"/>
</dbReference>
<dbReference type="GO" id="GO:0005524">
    <property type="term" value="F:ATP binding"/>
    <property type="evidence" value="ECO:0007669"/>
    <property type="project" value="UniProtKB-KW"/>
</dbReference>
<dbReference type="STRING" id="757424.Hsero_2540"/>
<name>D8IWL9_HERSS</name>
<dbReference type="PROSITE" id="PS50146">
    <property type="entry name" value="DAGK"/>
    <property type="match status" value="1"/>
</dbReference>
<dbReference type="InterPro" id="IPR016064">
    <property type="entry name" value="NAD/diacylglycerol_kinase_sf"/>
</dbReference>
<evidence type="ECO:0000256" key="2">
    <source>
        <dbReference type="ARBA" id="ARBA00022741"/>
    </source>
</evidence>
<dbReference type="InterPro" id="IPR045540">
    <property type="entry name" value="YegS/DAGK_C"/>
</dbReference>
<dbReference type="Pfam" id="PF19279">
    <property type="entry name" value="YegS_C"/>
    <property type="match status" value="1"/>
</dbReference>
<keyword evidence="1" id="KW-0808">Transferase</keyword>
<dbReference type="InterPro" id="IPR050187">
    <property type="entry name" value="Lipid_Phosphate_FormReg"/>
</dbReference>
<dbReference type="PANTHER" id="PTHR12358">
    <property type="entry name" value="SPHINGOSINE KINASE"/>
    <property type="match status" value="1"/>
</dbReference>
<dbReference type="InterPro" id="IPR017438">
    <property type="entry name" value="ATP-NAD_kinase_N"/>
</dbReference>
<protein>
    <submittedName>
        <fullName evidence="6">Sphingosine kinase/eukaryotic diacylglycerol kinase protein</fullName>
    </submittedName>
</protein>
<keyword evidence="3 6" id="KW-0418">Kinase</keyword>
<dbReference type="EMBL" id="CP002039">
    <property type="protein sequence ID" value="ADJ64039.1"/>
    <property type="molecule type" value="Genomic_DNA"/>
</dbReference>
<gene>
    <name evidence="6" type="ordered locus">Hsero_2540</name>
</gene>
<dbReference type="InterPro" id="IPR001206">
    <property type="entry name" value="Diacylglycerol_kinase_cat_dom"/>
</dbReference>
<feature type="domain" description="DAGKc" evidence="5">
    <location>
        <begin position="16"/>
        <end position="151"/>
    </location>
</feature>
<dbReference type="GO" id="GO:0016301">
    <property type="term" value="F:kinase activity"/>
    <property type="evidence" value="ECO:0007669"/>
    <property type="project" value="UniProtKB-KW"/>
</dbReference>
<sequence>MPDQNTTSPLPPHSQARPDVVAVINAKAGGGHAEELAARISAEFARHGRHARVRLAASGEDMLATARQAVRDRVPVVAVGGGDGSVNAVASTLLADAQCQSALGVLPLGTLNHFAKDLNIPLTLEGAIANIATGRRLRVDSAEVNGVAFINNSSLGLYPDIVREREKQQARLGRGKWLAFTWAAMGALRRYPFLRVRLSIDGQEHWRRTPFVFIGNNPYLMSGLDIGKRSSLTEGCLSLYVCHHTGRWGLLRLALHALFGRLRQAHDFDMLTATDIHIETHKRRMRVATDGEVQLMQTPLSYRIRPASLEVIVPQAPASAATTASPPTGGLLDKLWGES</sequence>